<dbReference type="InterPro" id="IPR049012">
    <property type="entry name" value="Mutator_transp_dom"/>
</dbReference>
<evidence type="ECO:0000313" key="2">
    <source>
        <dbReference type="EMBL" id="KAK4879661.1"/>
    </source>
</evidence>
<proteinExistence type="predicted"/>
<dbReference type="EMBL" id="JARPUR010000003">
    <property type="protein sequence ID" value="KAK4879661.1"/>
    <property type="molecule type" value="Genomic_DNA"/>
</dbReference>
<comment type="caution">
    <text evidence="2">The sequence shown here is derived from an EMBL/GenBank/DDBJ whole genome shotgun (WGS) entry which is preliminary data.</text>
</comment>
<gene>
    <name evidence="2" type="ORF">RN001_007807</name>
</gene>
<dbReference type="Proteomes" id="UP001353858">
    <property type="component" value="Unassembled WGS sequence"/>
</dbReference>
<keyword evidence="3" id="KW-1185">Reference proteome</keyword>
<protein>
    <recommendedName>
        <fullName evidence="1">Mutator-like transposase domain-containing protein</fullName>
    </recommendedName>
</protein>
<accession>A0AAN7S9A0</accession>
<feature type="domain" description="Mutator-like transposase" evidence="1">
    <location>
        <begin position="1"/>
        <end position="78"/>
    </location>
</feature>
<dbReference type="AlphaFoldDB" id="A0AAN7S9A0"/>
<name>A0AAN7S9A0_9COLE</name>
<sequence length="100" mass="11450">MHANAMEEKKLALEEARTEQGLPYITVIVDGGWTKRSYEHSYSSLAGVACIIGQKTKKLLYIGIKNKFCYVCATTKREHVLQKLFRFFNCYGTNYYRGGV</sequence>
<evidence type="ECO:0000313" key="3">
    <source>
        <dbReference type="Proteomes" id="UP001353858"/>
    </source>
</evidence>
<organism evidence="2 3">
    <name type="scientific">Aquatica leii</name>
    <dbReference type="NCBI Taxonomy" id="1421715"/>
    <lineage>
        <taxon>Eukaryota</taxon>
        <taxon>Metazoa</taxon>
        <taxon>Ecdysozoa</taxon>
        <taxon>Arthropoda</taxon>
        <taxon>Hexapoda</taxon>
        <taxon>Insecta</taxon>
        <taxon>Pterygota</taxon>
        <taxon>Neoptera</taxon>
        <taxon>Endopterygota</taxon>
        <taxon>Coleoptera</taxon>
        <taxon>Polyphaga</taxon>
        <taxon>Elateriformia</taxon>
        <taxon>Elateroidea</taxon>
        <taxon>Lampyridae</taxon>
        <taxon>Luciolinae</taxon>
        <taxon>Aquatica</taxon>
    </lineage>
</organism>
<reference evidence="3" key="1">
    <citation type="submission" date="2023-01" db="EMBL/GenBank/DDBJ databases">
        <title>Key to firefly adult light organ development and bioluminescence: homeobox transcription factors regulate luciferase expression and transportation to peroxisome.</title>
        <authorList>
            <person name="Fu X."/>
        </authorList>
    </citation>
    <scope>NUCLEOTIDE SEQUENCE [LARGE SCALE GENOMIC DNA]</scope>
</reference>
<evidence type="ECO:0000259" key="1">
    <source>
        <dbReference type="Pfam" id="PF20700"/>
    </source>
</evidence>
<dbReference type="Pfam" id="PF20700">
    <property type="entry name" value="Mutator"/>
    <property type="match status" value="1"/>
</dbReference>